<evidence type="ECO:0000256" key="3">
    <source>
        <dbReference type="ARBA" id="ARBA00023134"/>
    </source>
</evidence>
<dbReference type="EMBL" id="CAJRST010008890">
    <property type="protein sequence ID" value="CAG5897418.1"/>
    <property type="molecule type" value="Genomic_DNA"/>
</dbReference>
<dbReference type="PROSITE" id="PS51720">
    <property type="entry name" value="G_AIG1"/>
    <property type="match status" value="1"/>
</dbReference>
<feature type="compositionally biased region" description="Basic and acidic residues" evidence="4">
    <location>
        <begin position="13"/>
        <end position="22"/>
    </location>
</feature>
<feature type="transmembrane region" description="Helical" evidence="5">
    <location>
        <begin position="356"/>
        <end position="382"/>
    </location>
</feature>
<dbReference type="GO" id="GO:0005525">
    <property type="term" value="F:GTP binding"/>
    <property type="evidence" value="ECO:0007669"/>
    <property type="project" value="UniProtKB-KW"/>
</dbReference>
<proteinExistence type="inferred from homology"/>
<organism evidence="7 8">
    <name type="scientific">Menidia menidia</name>
    <name type="common">Atlantic silverside</name>
    <dbReference type="NCBI Taxonomy" id="238744"/>
    <lineage>
        <taxon>Eukaryota</taxon>
        <taxon>Metazoa</taxon>
        <taxon>Chordata</taxon>
        <taxon>Craniata</taxon>
        <taxon>Vertebrata</taxon>
        <taxon>Euteleostomi</taxon>
        <taxon>Actinopterygii</taxon>
        <taxon>Neopterygii</taxon>
        <taxon>Teleostei</taxon>
        <taxon>Neoteleostei</taxon>
        <taxon>Acanthomorphata</taxon>
        <taxon>Ovalentaria</taxon>
        <taxon>Atherinomorphae</taxon>
        <taxon>Atheriniformes</taxon>
        <taxon>Atherinopsidae</taxon>
        <taxon>Menidiinae</taxon>
        <taxon>Menidia</taxon>
    </lineage>
</organism>
<evidence type="ECO:0000256" key="4">
    <source>
        <dbReference type="SAM" id="MobiDB-lite"/>
    </source>
</evidence>
<dbReference type="InterPro" id="IPR006703">
    <property type="entry name" value="G_AIG1"/>
</dbReference>
<evidence type="ECO:0000313" key="8">
    <source>
        <dbReference type="Proteomes" id="UP000677803"/>
    </source>
</evidence>
<dbReference type="InterPro" id="IPR027417">
    <property type="entry name" value="P-loop_NTPase"/>
</dbReference>
<evidence type="ECO:0000256" key="1">
    <source>
        <dbReference type="ARBA" id="ARBA00008535"/>
    </source>
</evidence>
<keyword evidence="8" id="KW-1185">Reference proteome</keyword>
<dbReference type="Pfam" id="PF04548">
    <property type="entry name" value="AIG1"/>
    <property type="match status" value="1"/>
</dbReference>
<sequence>MELCSPLVGVRDSCESAHRNEEVSSSPQYGREQEPKCQHLPRDPKRQLRRASRKLGGGNEALTHRTAQVAKLQKDELRVLIKLRLVVLGPAGAEGPEAACSILGLQVKAQGEDEPTECSKHTGEAAGRPVVVVWSPAWFSSTCSSEERKKHLSSLIALSSPGPHAILLCVPVNRPADGEARALDALEQLLGAAAVRQNAAVLFTGTEELEEDEPLDEYLATWRKDLLELVGRCGQRYHAQGGAGGPEELMEKVERALVESGGHHISCPLYREAEERLGNRQREIAMERRGEDPGDGELTEEEVEAARGEAERGLWDFHVDVESIFPPAVTEPSPPGLWETLRAWVEWLSSMVRREALLGALVGLFVGGPYGGMLGATVGSVATEVRRRKTEKNK</sequence>
<evidence type="ECO:0000259" key="6">
    <source>
        <dbReference type="PROSITE" id="PS51720"/>
    </source>
</evidence>
<comment type="caution">
    <text evidence="7">The sequence shown here is derived from an EMBL/GenBank/DDBJ whole genome shotgun (WGS) entry which is preliminary data.</text>
</comment>
<dbReference type="PANTHER" id="PTHR10903:SF167">
    <property type="entry name" value="GTPASE IMAP FAMILY MEMBER 6-RELATED"/>
    <property type="match status" value="1"/>
</dbReference>
<dbReference type="PANTHER" id="PTHR10903">
    <property type="entry name" value="GTPASE, IMAP FAMILY MEMBER-RELATED"/>
    <property type="match status" value="1"/>
</dbReference>
<keyword evidence="2" id="KW-0547">Nucleotide-binding</keyword>
<feature type="region of interest" description="Disordered" evidence="4">
    <location>
        <begin position="13"/>
        <end position="49"/>
    </location>
</feature>
<reference evidence="7" key="1">
    <citation type="submission" date="2021-05" db="EMBL/GenBank/DDBJ databases">
        <authorList>
            <person name="Tigano A."/>
        </authorList>
    </citation>
    <scope>NUCLEOTIDE SEQUENCE</scope>
</reference>
<evidence type="ECO:0000256" key="2">
    <source>
        <dbReference type="ARBA" id="ARBA00022741"/>
    </source>
</evidence>
<dbReference type="Proteomes" id="UP000677803">
    <property type="component" value="Unassembled WGS sequence"/>
</dbReference>
<protein>
    <submittedName>
        <fullName evidence="7">(Atlantic silverside) hypothetical protein</fullName>
    </submittedName>
</protein>
<comment type="similarity">
    <text evidence="1">Belongs to the TRAFAC class TrmE-Era-EngA-EngB-Septin-like GTPase superfamily. AIG1/Toc34/Toc159-like paraseptin GTPase family. IAN subfamily.</text>
</comment>
<dbReference type="InterPro" id="IPR045058">
    <property type="entry name" value="GIMA/IAN/Toc"/>
</dbReference>
<keyword evidence="3" id="KW-0342">GTP-binding</keyword>
<feature type="compositionally biased region" description="Basic and acidic residues" evidence="4">
    <location>
        <begin position="31"/>
        <end position="46"/>
    </location>
</feature>
<feature type="domain" description="AIG1-type G" evidence="6">
    <location>
        <begin position="80"/>
        <end position="274"/>
    </location>
</feature>
<keyword evidence="5" id="KW-0812">Transmembrane</keyword>
<keyword evidence="5" id="KW-1133">Transmembrane helix</keyword>
<name>A0A8S4AR18_9TELE</name>
<evidence type="ECO:0000256" key="5">
    <source>
        <dbReference type="SAM" id="Phobius"/>
    </source>
</evidence>
<accession>A0A8S4AR18</accession>
<dbReference type="Gene3D" id="3.40.50.300">
    <property type="entry name" value="P-loop containing nucleotide triphosphate hydrolases"/>
    <property type="match status" value="1"/>
</dbReference>
<dbReference type="AlphaFoldDB" id="A0A8S4AR18"/>
<dbReference type="OrthoDB" id="8933988at2759"/>
<evidence type="ECO:0000313" key="7">
    <source>
        <dbReference type="EMBL" id="CAG5897418.1"/>
    </source>
</evidence>
<keyword evidence="5" id="KW-0472">Membrane</keyword>
<gene>
    <name evidence="7" type="ORF">MMEN_LOCUS8485</name>
</gene>